<sequence length="60" mass="6641">MSERKNSVARMKTVPRVGEVHVHHHYHGVAPSPEKSPAKPPAKVAPGRRTPRVRKETRGG</sequence>
<feature type="region of interest" description="Disordered" evidence="1">
    <location>
        <begin position="1"/>
        <end position="60"/>
    </location>
</feature>
<feature type="compositionally biased region" description="Low complexity" evidence="1">
    <location>
        <begin position="28"/>
        <end position="45"/>
    </location>
</feature>
<evidence type="ECO:0000313" key="2">
    <source>
        <dbReference type="EMBL" id="XAE40879.1"/>
    </source>
</evidence>
<protein>
    <submittedName>
        <fullName evidence="2">Uncharacterized protein</fullName>
    </submittedName>
</protein>
<evidence type="ECO:0000256" key="1">
    <source>
        <dbReference type="SAM" id="MobiDB-lite"/>
    </source>
</evidence>
<organism evidence="2 3">
    <name type="scientific">Nguyenibacter vanlangensis</name>
    <dbReference type="NCBI Taxonomy" id="1216886"/>
    <lineage>
        <taxon>Bacteria</taxon>
        <taxon>Pseudomonadati</taxon>
        <taxon>Pseudomonadota</taxon>
        <taxon>Alphaproteobacteria</taxon>
        <taxon>Acetobacterales</taxon>
        <taxon>Acetobacteraceae</taxon>
        <taxon>Nguyenibacter</taxon>
    </lineage>
</organism>
<gene>
    <name evidence="2" type="ORF">AAC691_11030</name>
</gene>
<dbReference type="EMBL" id="CP152276">
    <property type="protein sequence ID" value="XAE40879.1"/>
    <property type="molecule type" value="Genomic_DNA"/>
</dbReference>
<dbReference type="Proteomes" id="UP001449795">
    <property type="component" value="Chromosome"/>
</dbReference>
<accession>A0ABZ3CZF8</accession>
<proteinExistence type="predicted"/>
<evidence type="ECO:0000313" key="3">
    <source>
        <dbReference type="Proteomes" id="UP001449795"/>
    </source>
</evidence>
<reference evidence="2 3" key="1">
    <citation type="submission" date="2024-04" db="EMBL/GenBank/DDBJ databases">
        <title>Complete genome sequence of Nguyenibacter vanlangesis HBCM-1154, a strain capable of nitrogen fixation, IAA production, and phosphorus solubilization isolated from sugarcane soil.</title>
        <authorList>
            <person name="MY HANH P."/>
        </authorList>
    </citation>
    <scope>NUCLEOTIDE SEQUENCE [LARGE SCALE GENOMIC DNA]</scope>
    <source>
        <strain evidence="2 3">HBCM 1154</strain>
    </source>
</reference>
<keyword evidence="3" id="KW-1185">Reference proteome</keyword>
<name>A0ABZ3CZF8_9PROT</name>
<dbReference type="RefSeq" id="WP_342626913.1">
    <property type="nucleotide sequence ID" value="NZ_CP152276.1"/>
</dbReference>